<keyword evidence="5" id="KW-1185">Reference proteome</keyword>
<reference evidence="4 5" key="1">
    <citation type="submission" date="2017-11" db="EMBL/GenBank/DDBJ databases">
        <title>Draft genome sequence of environmental isolate Aeromonas cavernicola sp. nov. MDC 2508.</title>
        <authorList>
            <person name="Colston S.M."/>
            <person name="Navarro A."/>
            <person name="Martinez-Murcia A.J."/>
            <person name="Graf J."/>
        </authorList>
    </citation>
    <scope>NUCLEOTIDE SEQUENCE [LARGE SCALE GENOMIC DNA]</scope>
    <source>
        <strain evidence="4 5">MDC 2508</strain>
    </source>
</reference>
<feature type="domain" description="Fibronectin type-III" evidence="3">
    <location>
        <begin position="165"/>
        <end position="250"/>
    </location>
</feature>
<dbReference type="GO" id="GO:0004568">
    <property type="term" value="F:chitinase activity"/>
    <property type="evidence" value="ECO:0007669"/>
    <property type="project" value="InterPro"/>
</dbReference>
<accession>A0A2H9U8E4</accession>
<dbReference type="SMART" id="SM00060">
    <property type="entry name" value="FN3"/>
    <property type="match status" value="2"/>
</dbReference>
<dbReference type="Gene3D" id="2.60.40.10">
    <property type="entry name" value="Immunoglobulins"/>
    <property type="match status" value="2"/>
</dbReference>
<evidence type="ECO:0000256" key="2">
    <source>
        <dbReference type="SAM" id="SignalP"/>
    </source>
</evidence>
<dbReference type="Pfam" id="PF08329">
    <property type="entry name" value="ChitinaseA_N"/>
    <property type="match status" value="1"/>
</dbReference>
<dbReference type="InterPro" id="IPR036116">
    <property type="entry name" value="FN3_sf"/>
</dbReference>
<dbReference type="Gene3D" id="2.60.40.1080">
    <property type="match status" value="1"/>
</dbReference>
<feature type="domain" description="Fibronectin type-III" evidence="3">
    <location>
        <begin position="254"/>
        <end position="339"/>
    </location>
</feature>
<dbReference type="InterPro" id="IPR003961">
    <property type="entry name" value="FN3_dom"/>
</dbReference>
<keyword evidence="2" id="KW-0732">Signal</keyword>
<evidence type="ECO:0000256" key="1">
    <source>
        <dbReference type="ARBA" id="ARBA00022737"/>
    </source>
</evidence>
<feature type="chain" id="PRO_5014198671" description="Fibronectin type-III domain-containing protein" evidence="2">
    <location>
        <begin position="22"/>
        <end position="1056"/>
    </location>
</feature>
<evidence type="ECO:0000313" key="5">
    <source>
        <dbReference type="Proteomes" id="UP000235861"/>
    </source>
</evidence>
<dbReference type="EMBL" id="PGGC01000016">
    <property type="protein sequence ID" value="PJG60281.1"/>
    <property type="molecule type" value="Genomic_DNA"/>
</dbReference>
<dbReference type="CDD" id="cd00063">
    <property type="entry name" value="FN3"/>
    <property type="match status" value="2"/>
</dbReference>
<dbReference type="GO" id="GO:0006032">
    <property type="term" value="P:chitin catabolic process"/>
    <property type="evidence" value="ECO:0007669"/>
    <property type="project" value="InterPro"/>
</dbReference>
<dbReference type="SUPFAM" id="SSF49373">
    <property type="entry name" value="Invasin/intimin cell-adhesion fragments"/>
    <property type="match status" value="1"/>
</dbReference>
<dbReference type="InterPro" id="IPR008964">
    <property type="entry name" value="Invasin/intimin_cell_adhesion"/>
</dbReference>
<dbReference type="PANTHER" id="PTHR13817">
    <property type="entry name" value="TITIN"/>
    <property type="match status" value="1"/>
</dbReference>
<dbReference type="InterPro" id="IPR013540">
    <property type="entry name" value="ChitinaseA_N"/>
</dbReference>
<dbReference type="InterPro" id="IPR013783">
    <property type="entry name" value="Ig-like_fold"/>
</dbReference>
<feature type="signal peptide" evidence="2">
    <location>
        <begin position="1"/>
        <end position="21"/>
    </location>
</feature>
<dbReference type="Proteomes" id="UP000235861">
    <property type="component" value="Unassembled WGS sequence"/>
</dbReference>
<dbReference type="OrthoDB" id="6229465at2"/>
<proteinExistence type="predicted"/>
<dbReference type="SUPFAM" id="SSF49265">
    <property type="entry name" value="Fibronectin type III"/>
    <property type="match status" value="1"/>
</dbReference>
<protein>
    <recommendedName>
        <fullName evidence="3">Fibronectin type-III domain-containing protein</fullName>
    </recommendedName>
</protein>
<dbReference type="RefSeq" id="WP_100292704.1">
    <property type="nucleotide sequence ID" value="NZ_PGGC01000016.1"/>
</dbReference>
<gene>
    <name evidence="4" type="ORF">CUC53_02475</name>
</gene>
<sequence>MMRVTMLAAMIGGILAYPVLANDSVSDDFTAIYQSHQQQMSARLQALRAQAARGEGLVVQDGKRYLMVNGTRYRLNSDNYVVFDMPKPTFLDETTLRNVFDFFSDDWELTWYDGGVVIVNKLFGNYEYGQGCLLEYQPAQASLEANSRVAMEVASCNWISPPQAPPQALALVAASDSQVTLSWGRTDGADFYRVYRDGLAVANGAAIKALSFTEQGLTPATRYHYQVEACNQHGCTSERSAELSVATADIPALPPVTADMPVVINAGSRTNVINWNPVAGATYYQLVRNGVTLAANLTALSYTDAQLESNTQYQYALIACNEAGCSAPSALATITTAMLDMLDIRVQHKDPQTPAVSLNVRTQNSATSVFSANVSYAADKVYRYNQGIFSSSLSGGQYWVRVNAQPVNGQLCTSDTPNYKRTGGKNAEALIDCLTSVSMVSGVSGSLEFTLADNVEYYVPAPKMYRSADNQEVVTSSFTFTSLNDKVIKVDDSGKLTLVGEGETTLMVQANPDYYRVDQPLQLKVKVNPATKPVLLQKLEIGQATLLPPGAPHQILAPRGQTMVRAYAYARDASNTAMPAFTLTIDANGQQLSKRMICPSTAKVGSFSTPSYQLAEVCYSIIESEEAANFITKGMVLTVSDGNGMSLTAQPKVNGNGTINLKLVPGLNASGVAKVPDIAAFDRTLRQVYPLSKTNISVREPTDLTVDISPALGRVDQLRKLETDGKTYFYGLVPGTCYGTVGLGYVPGNSAVGRDGGCSLYLNSIFVHELGHNFGLGHAPGCGPTSSEPFWISAAWDGVARAALSPAPLFEQVDRMVISPKDKRIRADSDLMNYCFGYRFTQYNYQRVANYVNSKSWFADQPLRSRAVLTGEPVLLISGEILADKVVLEPVIASNNPIGVQEESGEPSPYTLLVNASDGVVMHALPLLQLDHQDAKRFSIELPASAHINALKFFAGEQELALEIRGANEQPKTFSRVSDNGPVISYQGDYVSWDNSKYPWLTLVYTQLDGSRLTLALNATGGELDIDQSKLNGGTLHFSLSDGINSVIHSETLAPR</sequence>
<evidence type="ECO:0000259" key="3">
    <source>
        <dbReference type="PROSITE" id="PS50853"/>
    </source>
</evidence>
<dbReference type="SUPFAM" id="SSF55486">
    <property type="entry name" value="Metalloproteases ('zincins'), catalytic domain"/>
    <property type="match status" value="1"/>
</dbReference>
<dbReference type="PROSITE" id="PS50853">
    <property type="entry name" value="FN3"/>
    <property type="match status" value="2"/>
</dbReference>
<name>A0A2H9U8E4_9GAMM</name>
<comment type="caution">
    <text evidence="4">The sequence shown here is derived from an EMBL/GenBank/DDBJ whole genome shotgun (WGS) entry which is preliminary data.</text>
</comment>
<organism evidence="4 5">
    <name type="scientific">Aeromonas cavernicola</name>
    <dbReference type="NCBI Taxonomy" id="1006623"/>
    <lineage>
        <taxon>Bacteria</taxon>
        <taxon>Pseudomonadati</taxon>
        <taxon>Pseudomonadota</taxon>
        <taxon>Gammaproteobacteria</taxon>
        <taxon>Aeromonadales</taxon>
        <taxon>Aeromonadaceae</taxon>
        <taxon>Aeromonas</taxon>
    </lineage>
</organism>
<dbReference type="InterPro" id="IPR050964">
    <property type="entry name" value="Striated_Muscle_Regulatory"/>
</dbReference>
<evidence type="ECO:0000313" key="4">
    <source>
        <dbReference type="EMBL" id="PJG60281.1"/>
    </source>
</evidence>
<keyword evidence="1" id="KW-0677">Repeat</keyword>
<dbReference type="PANTHER" id="PTHR13817:SF73">
    <property type="entry name" value="FIBRONECTIN TYPE-III DOMAIN-CONTAINING PROTEIN"/>
    <property type="match status" value="1"/>
</dbReference>
<dbReference type="AlphaFoldDB" id="A0A2H9U8E4"/>